<accession>A0A415EY44</accession>
<reference evidence="1 2" key="1">
    <citation type="submission" date="2018-08" db="EMBL/GenBank/DDBJ databases">
        <title>A genome reference for cultivated species of the human gut microbiota.</title>
        <authorList>
            <person name="Zou Y."/>
            <person name="Xue W."/>
            <person name="Luo G."/>
        </authorList>
    </citation>
    <scope>NUCLEOTIDE SEQUENCE [LARGE SCALE GENOMIC DNA]</scope>
    <source>
        <strain evidence="1 2">AF48-16</strain>
    </source>
</reference>
<dbReference type="AlphaFoldDB" id="A0A415EY44"/>
<evidence type="ECO:0000313" key="2">
    <source>
        <dbReference type="Proteomes" id="UP000286288"/>
    </source>
</evidence>
<sequence>MDNLLFNYPSSVAQDPAKDNKKRCSTIERNQQSKSFKEISSLISVVVHMKVFTYKKTSEKAVDRLQIVV</sequence>
<name>A0A415EY44_ENTCA</name>
<comment type="caution">
    <text evidence="1">The sequence shown here is derived from an EMBL/GenBank/DDBJ whole genome shotgun (WGS) entry which is preliminary data.</text>
</comment>
<proteinExistence type="predicted"/>
<dbReference type="EMBL" id="QRMZ01000001">
    <property type="protein sequence ID" value="RHK08219.1"/>
    <property type="molecule type" value="Genomic_DNA"/>
</dbReference>
<evidence type="ECO:0000313" key="1">
    <source>
        <dbReference type="EMBL" id="RHK08219.1"/>
    </source>
</evidence>
<gene>
    <name evidence="1" type="ORF">DW084_00600</name>
</gene>
<protein>
    <submittedName>
        <fullName evidence="1">Uncharacterized protein</fullName>
    </submittedName>
</protein>
<organism evidence="1 2">
    <name type="scientific">Enterococcus casseliflavus</name>
    <name type="common">Enterococcus flavescens</name>
    <dbReference type="NCBI Taxonomy" id="37734"/>
    <lineage>
        <taxon>Bacteria</taxon>
        <taxon>Bacillati</taxon>
        <taxon>Bacillota</taxon>
        <taxon>Bacilli</taxon>
        <taxon>Lactobacillales</taxon>
        <taxon>Enterococcaceae</taxon>
        <taxon>Enterococcus</taxon>
    </lineage>
</organism>
<dbReference type="Proteomes" id="UP000286288">
    <property type="component" value="Unassembled WGS sequence"/>
</dbReference>